<protein>
    <submittedName>
        <fullName evidence="1">Uncharacterized protein</fullName>
    </submittedName>
</protein>
<proteinExistence type="predicted"/>
<dbReference type="AlphaFoldDB" id="A0A7J7K2N2"/>
<comment type="caution">
    <text evidence="1">The sequence shown here is derived from an EMBL/GenBank/DDBJ whole genome shotgun (WGS) entry which is preliminary data.</text>
</comment>
<organism evidence="1 2">
    <name type="scientific">Bugula neritina</name>
    <name type="common">Brown bryozoan</name>
    <name type="synonym">Sertularia neritina</name>
    <dbReference type="NCBI Taxonomy" id="10212"/>
    <lineage>
        <taxon>Eukaryota</taxon>
        <taxon>Metazoa</taxon>
        <taxon>Spiralia</taxon>
        <taxon>Lophotrochozoa</taxon>
        <taxon>Bryozoa</taxon>
        <taxon>Gymnolaemata</taxon>
        <taxon>Cheilostomatida</taxon>
        <taxon>Flustrina</taxon>
        <taxon>Buguloidea</taxon>
        <taxon>Bugulidae</taxon>
        <taxon>Bugula</taxon>
    </lineage>
</organism>
<evidence type="ECO:0000313" key="1">
    <source>
        <dbReference type="EMBL" id="KAF6031846.1"/>
    </source>
</evidence>
<keyword evidence="2" id="KW-1185">Reference proteome</keyword>
<evidence type="ECO:0000313" key="2">
    <source>
        <dbReference type="Proteomes" id="UP000593567"/>
    </source>
</evidence>
<sequence length="75" mass="8317">MTLSLVVSCAPASLIAFSANILQPKAILYYPNCMQIEMLPAIHYASNSYTCVYTSPRCLIRNANMIKGEHSISNY</sequence>
<dbReference type="Proteomes" id="UP000593567">
    <property type="component" value="Unassembled WGS sequence"/>
</dbReference>
<reference evidence="1" key="1">
    <citation type="submission" date="2020-06" db="EMBL/GenBank/DDBJ databases">
        <title>Draft genome of Bugula neritina, a colonial animal packing powerful symbionts and potential medicines.</title>
        <authorList>
            <person name="Rayko M."/>
        </authorList>
    </citation>
    <scope>NUCLEOTIDE SEQUENCE [LARGE SCALE GENOMIC DNA]</scope>
    <source>
        <strain evidence="1">Kwan_BN1</strain>
    </source>
</reference>
<name>A0A7J7K2N2_BUGNE</name>
<accession>A0A7J7K2N2</accession>
<gene>
    <name evidence="1" type="ORF">EB796_009851</name>
</gene>
<dbReference type="EMBL" id="VXIV02001558">
    <property type="protein sequence ID" value="KAF6031846.1"/>
    <property type="molecule type" value="Genomic_DNA"/>
</dbReference>